<sequence>MHNGPRLQALIAEYGQLRRLDGHTPQSRGQAFNDLIADMLRCWGHRAESSVFAKGEADVVFRIGEVRYVLEAKWENRSADTGYIAKLQRRLRQRFAGTPGVFLSMGGYSPDALAEIADGEQLQVLLMDATHFEAMLSGLVPPKELFTQLHDRASFYGEPYVPLLTLIGSSEDPPSVAFGTPDMMPDGLVTDTNAVVTGEVLFTLPTSLRLGVGIDPQGHVLVTTDQGILAVDIQSRRSRWAVSVAECHGNPVVRADGAVLFTRRHGVGRLADNQVTVIGGGLFGTTRLAPHPDGTVWAFASGGTDGRSGASITRLGDKLGDEERHSLAYPSDAATTSAWIDHDDLLTIGPELLITTVATAQLRRHRAAQANATGLVSIGDGTVITSGDNVTLGRTDLLSGRFSHLADLDLRPAAHELCTGHEGTLLIAAHYGNGMETPIAVGRIALTAPSETTTRNVIENRDADALAGGPSLCGPPRRLVQQQLTFDLDTLSKTVTARDLPARSAQHRPPVTDESPVDPAPTDLREPTVVDVFAGSGGVTLGFVQEGYRPIFAVDIDLAAATTYAANFGESLTYRGDIQNVESRGLGHADVFIGAPPTRGFTGWGRARGSDPRNTLWKEFWRVVVEARPTVFAIVTTPQFLRSHEFEAMLQTIDQERSTAFRLTYGVVQAADFGVAQDRRHAVIIGSQTDGIPLPVPTHGGRHGLPRVTVHNALGGLAAPEVHVWDFPTDTTNLLGQHVHGTFRSHHLHVGRRVTLLSQQRYQHIPPGGDVRDLPEHLLSPHYLRRGPRAAAAGDLGRMRWDAPAPAIRVEFLKPEKGRYLHPEEHRAITHYEAALLQGFPPNYLWCGSRTEIARLIGDATPVRLAAALARHIKPFVM</sequence>
<dbReference type="SUPFAM" id="SSF53335">
    <property type="entry name" value="S-adenosyl-L-methionine-dependent methyltransferases"/>
    <property type="match status" value="1"/>
</dbReference>
<dbReference type="PROSITE" id="PS51679">
    <property type="entry name" value="SAM_MT_C5"/>
    <property type="match status" value="1"/>
</dbReference>
<dbReference type="Pfam" id="PF00145">
    <property type="entry name" value="DNA_methylase"/>
    <property type="match status" value="1"/>
</dbReference>
<organism evidence="8 9">
    <name type="scientific">Paractinoplanes toevensis</name>
    <dbReference type="NCBI Taxonomy" id="571911"/>
    <lineage>
        <taxon>Bacteria</taxon>
        <taxon>Bacillati</taxon>
        <taxon>Actinomycetota</taxon>
        <taxon>Actinomycetes</taxon>
        <taxon>Micromonosporales</taxon>
        <taxon>Micromonosporaceae</taxon>
        <taxon>Paractinoplanes</taxon>
    </lineage>
</organism>
<protein>
    <recommendedName>
        <fullName evidence="1">DNA (cytosine-5-)-methyltransferase</fullName>
        <ecNumber evidence="1">2.1.1.37</ecNumber>
    </recommendedName>
</protein>
<comment type="caution">
    <text evidence="6">Lacks conserved residue(s) required for the propagation of feature annotation.</text>
</comment>
<evidence type="ECO:0000256" key="3">
    <source>
        <dbReference type="ARBA" id="ARBA00022679"/>
    </source>
</evidence>
<dbReference type="SUPFAM" id="SSF63829">
    <property type="entry name" value="Calcium-dependent phosphotriesterase"/>
    <property type="match status" value="1"/>
</dbReference>
<dbReference type="InterPro" id="IPR011335">
    <property type="entry name" value="Restrct_endonuc-II-like"/>
</dbReference>
<dbReference type="SUPFAM" id="SSF52980">
    <property type="entry name" value="Restriction endonuclease-like"/>
    <property type="match status" value="1"/>
</dbReference>
<dbReference type="GO" id="GO:0044027">
    <property type="term" value="P:negative regulation of gene expression via chromosomal CpG island methylation"/>
    <property type="evidence" value="ECO:0007669"/>
    <property type="project" value="TreeGrafter"/>
</dbReference>
<dbReference type="EMBL" id="BOQN01000062">
    <property type="protein sequence ID" value="GIM92979.1"/>
    <property type="molecule type" value="Genomic_DNA"/>
</dbReference>
<dbReference type="GO" id="GO:0009307">
    <property type="term" value="P:DNA restriction-modification system"/>
    <property type="evidence" value="ECO:0007669"/>
    <property type="project" value="UniProtKB-KW"/>
</dbReference>
<comment type="similarity">
    <text evidence="6">Belongs to the class I-like SAM-binding methyltransferase superfamily. C5-methyltransferase family.</text>
</comment>
<evidence type="ECO:0000313" key="8">
    <source>
        <dbReference type="EMBL" id="GIM92979.1"/>
    </source>
</evidence>
<evidence type="ECO:0000256" key="6">
    <source>
        <dbReference type="PROSITE-ProRule" id="PRU01016"/>
    </source>
</evidence>
<dbReference type="GO" id="GO:0003886">
    <property type="term" value="F:DNA (cytosine-5-)-methyltransferase activity"/>
    <property type="evidence" value="ECO:0007669"/>
    <property type="project" value="UniProtKB-EC"/>
</dbReference>
<dbReference type="Gene3D" id="3.40.50.150">
    <property type="entry name" value="Vaccinia Virus protein VP39"/>
    <property type="match status" value="1"/>
</dbReference>
<keyword evidence="4 6" id="KW-0949">S-adenosyl-L-methionine</keyword>
<accession>A0A919TBJ8</accession>
<evidence type="ECO:0000256" key="7">
    <source>
        <dbReference type="SAM" id="MobiDB-lite"/>
    </source>
</evidence>
<dbReference type="PANTHER" id="PTHR10629:SF52">
    <property type="entry name" value="DNA (CYTOSINE-5)-METHYLTRANSFERASE 1"/>
    <property type="match status" value="1"/>
</dbReference>
<evidence type="ECO:0000313" key="9">
    <source>
        <dbReference type="Proteomes" id="UP000677082"/>
    </source>
</evidence>
<comment type="caution">
    <text evidence="8">The sequence shown here is derived from an EMBL/GenBank/DDBJ whole genome shotgun (WGS) entry which is preliminary data.</text>
</comment>
<dbReference type="InterPro" id="IPR050390">
    <property type="entry name" value="C5-Methyltransferase"/>
</dbReference>
<dbReference type="GO" id="GO:0032259">
    <property type="term" value="P:methylation"/>
    <property type="evidence" value="ECO:0007669"/>
    <property type="project" value="UniProtKB-KW"/>
</dbReference>
<dbReference type="InterPro" id="IPR001525">
    <property type="entry name" value="C5_MeTfrase"/>
</dbReference>
<evidence type="ECO:0000256" key="2">
    <source>
        <dbReference type="ARBA" id="ARBA00022603"/>
    </source>
</evidence>
<evidence type="ECO:0000256" key="4">
    <source>
        <dbReference type="ARBA" id="ARBA00022691"/>
    </source>
</evidence>
<name>A0A919TBJ8_9ACTN</name>
<dbReference type="PRINTS" id="PR00105">
    <property type="entry name" value="C5METTRFRASE"/>
</dbReference>
<keyword evidence="2 6" id="KW-0489">Methyltransferase</keyword>
<proteinExistence type="inferred from homology"/>
<dbReference type="GO" id="GO:0003677">
    <property type="term" value="F:DNA binding"/>
    <property type="evidence" value="ECO:0007669"/>
    <property type="project" value="TreeGrafter"/>
</dbReference>
<dbReference type="AlphaFoldDB" id="A0A919TBJ8"/>
<dbReference type="Gene3D" id="3.90.120.10">
    <property type="entry name" value="DNA Methylase, subunit A, domain 2"/>
    <property type="match status" value="1"/>
</dbReference>
<dbReference type="RefSeq" id="WP_246607349.1">
    <property type="nucleotide sequence ID" value="NZ_BOQN01000062.1"/>
</dbReference>
<dbReference type="Proteomes" id="UP000677082">
    <property type="component" value="Unassembled WGS sequence"/>
</dbReference>
<gene>
    <name evidence="8" type="ORF">Ato02nite_047720</name>
</gene>
<dbReference type="InterPro" id="IPR029063">
    <property type="entry name" value="SAM-dependent_MTases_sf"/>
</dbReference>
<dbReference type="EC" id="2.1.1.37" evidence="1"/>
<dbReference type="PANTHER" id="PTHR10629">
    <property type="entry name" value="CYTOSINE-SPECIFIC METHYLTRANSFERASE"/>
    <property type="match status" value="1"/>
</dbReference>
<keyword evidence="9" id="KW-1185">Reference proteome</keyword>
<reference evidence="8 9" key="1">
    <citation type="submission" date="2021-03" db="EMBL/GenBank/DDBJ databases">
        <title>Whole genome shotgun sequence of Actinoplanes toevensis NBRC 105298.</title>
        <authorList>
            <person name="Komaki H."/>
            <person name="Tamura T."/>
        </authorList>
    </citation>
    <scope>NUCLEOTIDE SEQUENCE [LARGE SCALE GENOMIC DNA]</scope>
    <source>
        <strain evidence="8 9">NBRC 105298</strain>
    </source>
</reference>
<evidence type="ECO:0000256" key="5">
    <source>
        <dbReference type="ARBA" id="ARBA00022747"/>
    </source>
</evidence>
<feature type="region of interest" description="Disordered" evidence="7">
    <location>
        <begin position="500"/>
        <end position="524"/>
    </location>
</feature>
<evidence type="ECO:0000256" key="1">
    <source>
        <dbReference type="ARBA" id="ARBA00011975"/>
    </source>
</evidence>
<keyword evidence="3 6" id="KW-0808">Transferase</keyword>
<keyword evidence="5" id="KW-0680">Restriction system</keyword>